<keyword evidence="2" id="KW-0808">Transferase</keyword>
<dbReference type="RefSeq" id="WP_148599663.1">
    <property type="nucleotide sequence ID" value="NZ_VSLD01000001.1"/>
</dbReference>
<reference evidence="2 3" key="1">
    <citation type="submission" date="2019-08" db="EMBL/GenBank/DDBJ databases">
        <title>Genone of Arthrobacter echini P9.</title>
        <authorList>
            <person name="Bowman J.P."/>
        </authorList>
    </citation>
    <scope>NUCLEOTIDE SEQUENCE [LARGE SCALE GENOMIC DNA]</scope>
    <source>
        <strain evidence="2 3">P9</strain>
    </source>
</reference>
<dbReference type="OrthoDB" id="4948820at2"/>
<comment type="caution">
    <text evidence="2">The sequence shown here is derived from an EMBL/GenBank/DDBJ whole genome shotgun (WGS) entry which is preliminary data.</text>
</comment>
<keyword evidence="3" id="KW-1185">Reference proteome</keyword>
<dbReference type="EMBL" id="VSLD01000001">
    <property type="protein sequence ID" value="TYD00360.1"/>
    <property type="molecule type" value="Genomic_DNA"/>
</dbReference>
<protein>
    <submittedName>
        <fullName evidence="2">N-acetyltransferase</fullName>
    </submittedName>
</protein>
<accession>A0A5D0XUZ5</accession>
<dbReference type="Pfam" id="PF14542">
    <property type="entry name" value="Acetyltransf_CG"/>
    <property type="match status" value="1"/>
</dbReference>
<dbReference type="Gene3D" id="3.40.630.30">
    <property type="match status" value="1"/>
</dbReference>
<gene>
    <name evidence="2" type="ORF">FQ377_02595</name>
</gene>
<sequence length="204" mass="23136">MTETVIALDDAVDTPVLQSVLEPQPDTRMTPVLAPPTKREREAQWLECAVRAGNLADLPLADLRVMANRMFRLLDGETPPVEAHERYTAAVEEIESRLERSTPDDEDGHDRAVFKDSAFSSRYELYLDGALAAYIRYSIVSGQLTLRALVEKPGYEDRGLDRILLRHSFLNAHRRRLAVVPACPAAHTFLDRYRQYRTLARMGD</sequence>
<evidence type="ECO:0000313" key="3">
    <source>
        <dbReference type="Proteomes" id="UP000323410"/>
    </source>
</evidence>
<dbReference type="SUPFAM" id="SSF55729">
    <property type="entry name" value="Acyl-CoA N-acyltransferases (Nat)"/>
    <property type="match status" value="1"/>
</dbReference>
<organism evidence="2 3">
    <name type="scientific">Arthrobacter echini</name>
    <dbReference type="NCBI Taxonomy" id="1529066"/>
    <lineage>
        <taxon>Bacteria</taxon>
        <taxon>Bacillati</taxon>
        <taxon>Actinomycetota</taxon>
        <taxon>Actinomycetes</taxon>
        <taxon>Micrococcales</taxon>
        <taxon>Micrococcaceae</taxon>
        <taxon>Arthrobacter</taxon>
    </lineage>
</organism>
<feature type="domain" description="N-acetyltransferase" evidence="1">
    <location>
        <begin position="115"/>
        <end position="201"/>
    </location>
</feature>
<dbReference type="Proteomes" id="UP000323410">
    <property type="component" value="Unassembled WGS sequence"/>
</dbReference>
<evidence type="ECO:0000259" key="1">
    <source>
        <dbReference type="PROSITE" id="PS51729"/>
    </source>
</evidence>
<evidence type="ECO:0000313" key="2">
    <source>
        <dbReference type="EMBL" id="TYD00360.1"/>
    </source>
</evidence>
<dbReference type="InterPro" id="IPR031165">
    <property type="entry name" value="GNAT_YJDJ"/>
</dbReference>
<dbReference type="GO" id="GO:0016740">
    <property type="term" value="F:transferase activity"/>
    <property type="evidence" value="ECO:0007669"/>
    <property type="project" value="UniProtKB-KW"/>
</dbReference>
<dbReference type="AlphaFoldDB" id="A0A5D0XUZ5"/>
<name>A0A5D0XUZ5_9MICC</name>
<proteinExistence type="predicted"/>
<dbReference type="InterPro" id="IPR016181">
    <property type="entry name" value="Acyl_CoA_acyltransferase"/>
</dbReference>
<dbReference type="PROSITE" id="PS51729">
    <property type="entry name" value="GNAT_YJDJ"/>
    <property type="match status" value="1"/>
</dbReference>